<reference evidence="2" key="2">
    <citation type="journal article" date="2023" name="IMA Fungus">
        <title>Comparative genomic study of the Penicillium genus elucidates a diverse pangenome and 15 lateral gene transfer events.</title>
        <authorList>
            <person name="Petersen C."/>
            <person name="Sorensen T."/>
            <person name="Nielsen M.R."/>
            <person name="Sondergaard T.E."/>
            <person name="Sorensen J.L."/>
            <person name="Fitzpatrick D.A."/>
            <person name="Frisvad J.C."/>
            <person name="Nielsen K.L."/>
        </authorList>
    </citation>
    <scope>NUCLEOTIDE SEQUENCE</scope>
    <source>
        <strain evidence="2">IBT 30069</strain>
    </source>
</reference>
<dbReference type="AlphaFoldDB" id="A0A9W9K8X4"/>
<feature type="chain" id="PRO_5040977299" description="Secreted protein" evidence="1">
    <location>
        <begin position="20"/>
        <end position="119"/>
    </location>
</feature>
<organism evidence="2 3">
    <name type="scientific">Penicillium angulare</name>
    <dbReference type="NCBI Taxonomy" id="116970"/>
    <lineage>
        <taxon>Eukaryota</taxon>
        <taxon>Fungi</taxon>
        <taxon>Dikarya</taxon>
        <taxon>Ascomycota</taxon>
        <taxon>Pezizomycotina</taxon>
        <taxon>Eurotiomycetes</taxon>
        <taxon>Eurotiomycetidae</taxon>
        <taxon>Eurotiales</taxon>
        <taxon>Aspergillaceae</taxon>
        <taxon>Penicillium</taxon>
    </lineage>
</organism>
<gene>
    <name evidence="2" type="ORF">N7456_007996</name>
</gene>
<keyword evidence="1" id="KW-0732">Signal</keyword>
<reference evidence="2" key="1">
    <citation type="submission" date="2022-11" db="EMBL/GenBank/DDBJ databases">
        <authorList>
            <person name="Petersen C."/>
        </authorList>
    </citation>
    <scope>NUCLEOTIDE SEQUENCE</scope>
    <source>
        <strain evidence="2">IBT 30069</strain>
    </source>
</reference>
<evidence type="ECO:0008006" key="4">
    <source>
        <dbReference type="Google" id="ProtNLM"/>
    </source>
</evidence>
<dbReference type="EMBL" id="JAPQKH010000005">
    <property type="protein sequence ID" value="KAJ5097275.1"/>
    <property type="molecule type" value="Genomic_DNA"/>
</dbReference>
<dbReference type="Proteomes" id="UP001149165">
    <property type="component" value="Unassembled WGS sequence"/>
</dbReference>
<comment type="caution">
    <text evidence="2">The sequence shown here is derived from an EMBL/GenBank/DDBJ whole genome shotgun (WGS) entry which is preliminary data.</text>
</comment>
<accession>A0A9W9K8X4</accession>
<evidence type="ECO:0000313" key="2">
    <source>
        <dbReference type="EMBL" id="KAJ5097275.1"/>
    </source>
</evidence>
<sequence>MKCPIILSCLFVLIATTTASEVSKKDLLKCINKQLQMESQDLNLPADDLKKFENIVETAIMEEPLPSICTLEGDQKVFGEIVQRAQQEFPDESTETEKVDKAMSKLKNAAMGCCKSAEA</sequence>
<protein>
    <recommendedName>
        <fullName evidence="4">Secreted protein</fullName>
    </recommendedName>
</protein>
<feature type="signal peptide" evidence="1">
    <location>
        <begin position="1"/>
        <end position="19"/>
    </location>
</feature>
<keyword evidence="3" id="KW-1185">Reference proteome</keyword>
<proteinExistence type="predicted"/>
<evidence type="ECO:0000256" key="1">
    <source>
        <dbReference type="SAM" id="SignalP"/>
    </source>
</evidence>
<evidence type="ECO:0000313" key="3">
    <source>
        <dbReference type="Proteomes" id="UP001149165"/>
    </source>
</evidence>
<name>A0A9W9K8X4_9EURO</name>